<keyword evidence="3" id="KW-1185">Reference proteome</keyword>
<dbReference type="AlphaFoldDB" id="A0A1B0BLK7"/>
<feature type="region of interest" description="Disordered" evidence="1">
    <location>
        <begin position="198"/>
        <end position="248"/>
    </location>
</feature>
<dbReference type="EnsemblMetazoa" id="GPPI033995-RA">
    <property type="protein sequence ID" value="GPPI033995-PA"/>
    <property type="gene ID" value="GPPI033995"/>
</dbReference>
<feature type="compositionally biased region" description="Basic and acidic residues" evidence="1">
    <location>
        <begin position="239"/>
        <end position="248"/>
    </location>
</feature>
<reference evidence="2" key="2">
    <citation type="submission" date="2020-05" db="UniProtKB">
        <authorList>
            <consortium name="EnsemblMetazoa"/>
        </authorList>
    </citation>
    <scope>IDENTIFICATION</scope>
    <source>
        <strain evidence="2">IAEA</strain>
    </source>
</reference>
<accession>A0A1B0BLK7</accession>
<feature type="region of interest" description="Disordered" evidence="1">
    <location>
        <begin position="135"/>
        <end position="157"/>
    </location>
</feature>
<dbReference type="EMBL" id="JXJN01016427">
    <property type="status" value="NOT_ANNOTATED_CDS"/>
    <property type="molecule type" value="Genomic_DNA"/>
</dbReference>
<name>A0A1B0BLK7_9MUSC</name>
<protein>
    <submittedName>
        <fullName evidence="2">Uncharacterized protein</fullName>
    </submittedName>
</protein>
<dbReference type="Proteomes" id="UP000092460">
    <property type="component" value="Unassembled WGS sequence"/>
</dbReference>
<organism evidence="2 3">
    <name type="scientific">Glossina palpalis gambiensis</name>
    <dbReference type="NCBI Taxonomy" id="67801"/>
    <lineage>
        <taxon>Eukaryota</taxon>
        <taxon>Metazoa</taxon>
        <taxon>Ecdysozoa</taxon>
        <taxon>Arthropoda</taxon>
        <taxon>Hexapoda</taxon>
        <taxon>Insecta</taxon>
        <taxon>Pterygota</taxon>
        <taxon>Neoptera</taxon>
        <taxon>Endopterygota</taxon>
        <taxon>Diptera</taxon>
        <taxon>Brachycera</taxon>
        <taxon>Muscomorpha</taxon>
        <taxon>Hippoboscoidea</taxon>
        <taxon>Glossinidae</taxon>
        <taxon>Glossina</taxon>
    </lineage>
</organism>
<feature type="region of interest" description="Disordered" evidence="1">
    <location>
        <begin position="71"/>
        <end position="92"/>
    </location>
</feature>
<evidence type="ECO:0000313" key="2">
    <source>
        <dbReference type="EnsemblMetazoa" id="GPPI033995-PA"/>
    </source>
</evidence>
<evidence type="ECO:0000313" key="3">
    <source>
        <dbReference type="Proteomes" id="UP000092460"/>
    </source>
</evidence>
<reference evidence="3" key="1">
    <citation type="submission" date="2015-01" db="EMBL/GenBank/DDBJ databases">
        <authorList>
            <person name="Aksoy S."/>
            <person name="Warren W."/>
            <person name="Wilson R.K."/>
        </authorList>
    </citation>
    <scope>NUCLEOTIDE SEQUENCE [LARGE SCALE GENOMIC DNA]</scope>
    <source>
        <strain evidence="3">IAEA</strain>
    </source>
</reference>
<sequence>ITLVSVSRAVEVIRAAASAQKKRRRVARPEAVDINLADAAPPTSKGKTNYVELSDFTSIVDVVLQSIEENGDRPSTSAAAVPAQKTRRRGASPEVVSINLADAAPPTSKGKTNYVELSDFTSIVDVVLQSIEENDDRPSTFGAAESAQKKRRRGASPEVVSINLADAAPPTSKGKTNYVELSDFTSIVDVVLQSIEENDDRPSTFAAAESAQKKRRRGASPEAVGINLADAASGPEAVENTREKLESS</sequence>
<evidence type="ECO:0000256" key="1">
    <source>
        <dbReference type="SAM" id="MobiDB-lite"/>
    </source>
</evidence>
<dbReference type="VEuPathDB" id="VectorBase:GPPI033995"/>
<proteinExistence type="predicted"/>